<feature type="compositionally biased region" description="Low complexity" evidence="1">
    <location>
        <begin position="77"/>
        <end position="86"/>
    </location>
</feature>
<dbReference type="GeneID" id="107121684"/>
<evidence type="ECO:0000313" key="2">
    <source>
        <dbReference type="Proteomes" id="UP000694871"/>
    </source>
</evidence>
<reference evidence="3" key="1">
    <citation type="submission" date="2025-08" db="UniProtKB">
        <authorList>
            <consortium name="RefSeq"/>
        </authorList>
    </citation>
    <scope>IDENTIFICATION</scope>
</reference>
<organism evidence="2 3">
    <name type="scientific">Gekko japonicus</name>
    <name type="common">Schlegel's Japanese gecko</name>
    <dbReference type="NCBI Taxonomy" id="146911"/>
    <lineage>
        <taxon>Eukaryota</taxon>
        <taxon>Metazoa</taxon>
        <taxon>Chordata</taxon>
        <taxon>Craniata</taxon>
        <taxon>Vertebrata</taxon>
        <taxon>Euteleostomi</taxon>
        <taxon>Lepidosauria</taxon>
        <taxon>Squamata</taxon>
        <taxon>Bifurcata</taxon>
        <taxon>Gekkota</taxon>
        <taxon>Gekkonidae</taxon>
        <taxon>Gekkoninae</taxon>
        <taxon>Gekko</taxon>
    </lineage>
</organism>
<name>A0ABM1L2F0_GEKJA</name>
<proteinExistence type="predicted"/>
<sequence length="235" mass="24753">MGGLSPPLPHNSWRGHCGEQTPASSSWGQPDQGEDDPSPPAAWLSEREPFGTLRSWVTARGEECPARREYLAPVPPHAGAAAAAAASGEKPSCSLPRRLGSGPAASFPPYLRPAAERDERRHLPPPPPLALPGRDHSAPSGGADRRRGGRGAHGPPFLPLGAAPRLAFPAPGGKREERCARTHTCPPAEGGEGATDRPAAPPPPTRARPGKKRRQALLLREPSFIQLLRSASFAT</sequence>
<accession>A0ABM1L2F0</accession>
<gene>
    <name evidence="3" type="primary">LOC107121684</name>
</gene>
<protein>
    <submittedName>
        <fullName evidence="3">U1 small nuclear ribonucleoprotein C-like</fullName>
    </submittedName>
</protein>
<evidence type="ECO:0000256" key="1">
    <source>
        <dbReference type="SAM" id="MobiDB-lite"/>
    </source>
</evidence>
<dbReference type="RefSeq" id="XP_015280137.1">
    <property type="nucleotide sequence ID" value="XM_015424651.1"/>
</dbReference>
<keyword evidence="2" id="KW-1185">Reference proteome</keyword>
<feature type="region of interest" description="Disordered" evidence="1">
    <location>
        <begin position="1"/>
        <end position="49"/>
    </location>
</feature>
<evidence type="ECO:0000313" key="3">
    <source>
        <dbReference type="RefSeq" id="XP_015280137.1"/>
    </source>
</evidence>
<feature type="region of interest" description="Disordered" evidence="1">
    <location>
        <begin position="77"/>
        <end position="218"/>
    </location>
</feature>
<dbReference type="Proteomes" id="UP000694871">
    <property type="component" value="Unplaced"/>
</dbReference>